<reference evidence="1 2" key="1">
    <citation type="submission" date="2015-01" db="EMBL/GenBank/DDBJ databases">
        <title>Evolution of Trichinella species and genotypes.</title>
        <authorList>
            <person name="Korhonen P.K."/>
            <person name="Edoardo P."/>
            <person name="Giuseppe L.R."/>
            <person name="Gasser R.B."/>
        </authorList>
    </citation>
    <scope>NUCLEOTIDE SEQUENCE [LARGE SCALE GENOMIC DNA]</scope>
    <source>
        <strain evidence="1">ISS176</strain>
    </source>
</reference>
<dbReference type="EMBL" id="JYDV01000865">
    <property type="protein sequence ID" value="KRZ01609.1"/>
    <property type="molecule type" value="Genomic_DNA"/>
</dbReference>
<evidence type="ECO:0000313" key="2">
    <source>
        <dbReference type="Proteomes" id="UP000054826"/>
    </source>
</evidence>
<accession>A0A0V1GTZ2</accession>
<organism evidence="1 2">
    <name type="scientific">Trichinella pseudospiralis</name>
    <name type="common">Parasitic roundworm</name>
    <dbReference type="NCBI Taxonomy" id="6337"/>
    <lineage>
        <taxon>Eukaryota</taxon>
        <taxon>Metazoa</taxon>
        <taxon>Ecdysozoa</taxon>
        <taxon>Nematoda</taxon>
        <taxon>Enoplea</taxon>
        <taxon>Dorylaimia</taxon>
        <taxon>Trichinellida</taxon>
        <taxon>Trichinellidae</taxon>
        <taxon>Trichinella</taxon>
    </lineage>
</organism>
<evidence type="ECO:0000313" key="1">
    <source>
        <dbReference type="EMBL" id="KRZ01609.1"/>
    </source>
</evidence>
<proteinExistence type="predicted"/>
<gene>
    <name evidence="1" type="ORF">T4C_5067</name>
</gene>
<dbReference type="AlphaFoldDB" id="A0A0V1GTZ2"/>
<sequence length="50" mass="5723">MKKGRCNPLTNLSELLHRTEITFPCFTYAFSSYINQARALSAKANETMPR</sequence>
<name>A0A0V1GTZ2_TRIPS</name>
<comment type="caution">
    <text evidence="1">The sequence shown here is derived from an EMBL/GenBank/DDBJ whole genome shotgun (WGS) entry which is preliminary data.</text>
</comment>
<protein>
    <submittedName>
        <fullName evidence="1">Uncharacterized protein</fullName>
    </submittedName>
</protein>
<dbReference type="Proteomes" id="UP000054826">
    <property type="component" value="Unassembled WGS sequence"/>
</dbReference>